<organism evidence="2 3">
    <name type="scientific">Kangsaoukella pontilimi</name>
    <dbReference type="NCBI Taxonomy" id="2691042"/>
    <lineage>
        <taxon>Bacteria</taxon>
        <taxon>Pseudomonadati</taxon>
        <taxon>Pseudomonadota</taxon>
        <taxon>Alphaproteobacteria</taxon>
        <taxon>Rhodobacterales</taxon>
        <taxon>Paracoccaceae</taxon>
        <taxon>Kangsaoukella</taxon>
    </lineage>
</organism>
<dbReference type="RefSeq" id="WP_160763838.1">
    <property type="nucleotide sequence ID" value="NZ_WUPT01000001.1"/>
</dbReference>
<feature type="transmembrane region" description="Helical" evidence="1">
    <location>
        <begin position="44"/>
        <end position="61"/>
    </location>
</feature>
<accession>A0A7C9NE82</accession>
<proteinExistence type="predicted"/>
<keyword evidence="1" id="KW-0472">Membrane</keyword>
<reference evidence="2 3" key="1">
    <citation type="submission" date="2019-12" db="EMBL/GenBank/DDBJ databases">
        <authorList>
            <person name="Lee S.D."/>
        </authorList>
    </citation>
    <scope>NUCLEOTIDE SEQUENCE [LARGE SCALE GENOMIC DNA]</scope>
    <source>
        <strain evidence="2 3">GH1-50</strain>
    </source>
</reference>
<keyword evidence="3" id="KW-1185">Reference proteome</keyword>
<keyword evidence="1" id="KW-0812">Transmembrane</keyword>
<comment type="caution">
    <text evidence="2">The sequence shown here is derived from an EMBL/GenBank/DDBJ whole genome shotgun (WGS) entry which is preliminary data.</text>
</comment>
<reference evidence="2 3" key="2">
    <citation type="submission" date="2020-03" db="EMBL/GenBank/DDBJ databases">
        <title>Kangsaoukella pontilimi gen. nov., sp. nov., a new member of the family Rhodobacteraceae isolated from a tidal mudflat.</title>
        <authorList>
            <person name="Kim I.S."/>
        </authorList>
    </citation>
    <scope>NUCLEOTIDE SEQUENCE [LARGE SCALE GENOMIC DNA]</scope>
    <source>
        <strain evidence="2 3">GH1-50</strain>
    </source>
</reference>
<dbReference type="Proteomes" id="UP000480350">
    <property type="component" value="Unassembled WGS sequence"/>
</dbReference>
<dbReference type="AlphaFoldDB" id="A0A7C9NE82"/>
<evidence type="ECO:0000313" key="2">
    <source>
        <dbReference type="EMBL" id="MXQ07999.1"/>
    </source>
</evidence>
<gene>
    <name evidence="2" type="ORF">GQ651_09090</name>
</gene>
<keyword evidence="1" id="KW-1133">Transmembrane helix</keyword>
<name>A0A7C9NE82_9RHOB</name>
<sequence>MTESDDRILAVLPASEPRRWAGIGMLVCLGLLLIWTAFAAVGAVVWQGVFLICGVLALWGADAMRRATSAVIELTKTELRTDAGAVLARIEDVEGVERGAFAFKPSQGFLVRLKTPGPRGWAPGLWWRAGTFLGIGGVVSGGQSKAMAEILTALILERDGHLSRD</sequence>
<evidence type="ECO:0000313" key="3">
    <source>
        <dbReference type="Proteomes" id="UP000480350"/>
    </source>
</evidence>
<evidence type="ECO:0000256" key="1">
    <source>
        <dbReference type="SAM" id="Phobius"/>
    </source>
</evidence>
<feature type="transmembrane region" description="Helical" evidence="1">
    <location>
        <begin position="20"/>
        <end position="38"/>
    </location>
</feature>
<dbReference type="EMBL" id="WUPT01000001">
    <property type="protein sequence ID" value="MXQ07999.1"/>
    <property type="molecule type" value="Genomic_DNA"/>
</dbReference>
<protein>
    <submittedName>
        <fullName evidence="2">Uncharacterized protein</fullName>
    </submittedName>
</protein>